<organism evidence="1 2">
    <name type="scientific">Mesoplasma corruscae</name>
    <dbReference type="NCBI Taxonomy" id="216874"/>
    <lineage>
        <taxon>Bacteria</taxon>
        <taxon>Bacillati</taxon>
        <taxon>Mycoplasmatota</taxon>
        <taxon>Mollicutes</taxon>
        <taxon>Entomoplasmatales</taxon>
        <taxon>Entomoplasmataceae</taxon>
        <taxon>Mesoplasma</taxon>
    </lineage>
</organism>
<proteinExistence type="predicted"/>
<dbReference type="AlphaFoldDB" id="A0A2S5RFX9"/>
<keyword evidence="2" id="KW-1185">Reference proteome</keyword>
<evidence type="ECO:0000313" key="1">
    <source>
        <dbReference type="EMBL" id="PPE06198.1"/>
    </source>
</evidence>
<reference evidence="1 2" key="1">
    <citation type="submission" date="2017-11" db="EMBL/GenBank/DDBJ databases">
        <title>Genome sequence of Mesoplasma corruscae ELCA-2 (ATCC 49579).</title>
        <authorList>
            <person name="Lo W.-S."/>
            <person name="Kuo C.-H."/>
        </authorList>
    </citation>
    <scope>NUCLEOTIDE SEQUENCE [LARGE SCALE GENOMIC DNA]</scope>
    <source>
        <strain evidence="1 2">ELCA-2</strain>
    </source>
</reference>
<protein>
    <submittedName>
        <fullName evidence="1">Uncharacterized protein</fullName>
    </submittedName>
</protein>
<gene>
    <name evidence="1" type="ORF">MCORR_v1c05020</name>
</gene>
<dbReference type="EMBL" id="PHNF01000002">
    <property type="protein sequence ID" value="PPE06198.1"/>
    <property type="molecule type" value="Genomic_DNA"/>
</dbReference>
<dbReference type="OrthoDB" id="391822at2"/>
<sequence length="273" mass="32607">MKKFYYKNSIKQFIENEFFIQKSIPDHQSAADLLFFMYQSWLKSDESYESYWNIVKNEKILDIKSNFFERAEITNSDESDIQFVKKIIIMSFEATFRVCKDFSKIYESFNIEGFEAIDENGVDVSIEKSFLKLSQIYLKEFIEKVKKTQFLDVFKYFETSVIEFASKNKRSKNALKDMPYMLMELLSSMIDNVDDMEVNLDEVEFDSANKNLELLIQHELLFDRLILLAEHLEYQFLESKEALSQFHKVNIIERYDEIAMLEHMNSNNENNNF</sequence>
<accession>A0A2S5RFX9</accession>
<evidence type="ECO:0000313" key="2">
    <source>
        <dbReference type="Proteomes" id="UP000239785"/>
    </source>
</evidence>
<comment type="caution">
    <text evidence="1">The sequence shown here is derived from an EMBL/GenBank/DDBJ whole genome shotgun (WGS) entry which is preliminary data.</text>
</comment>
<dbReference type="RefSeq" id="WP_104208044.1">
    <property type="nucleotide sequence ID" value="NZ_PHNF01000002.1"/>
</dbReference>
<name>A0A2S5RFX9_9MOLU</name>
<dbReference type="Proteomes" id="UP000239785">
    <property type="component" value="Unassembled WGS sequence"/>
</dbReference>